<accession>A0A7S8HBR2</accession>
<dbReference type="InterPro" id="IPR021484">
    <property type="entry name" value="DUF3137"/>
</dbReference>
<keyword evidence="1" id="KW-0812">Transmembrane</keyword>
<dbReference type="EMBL" id="CP058214">
    <property type="protein sequence ID" value="QPC42942.1"/>
    <property type="molecule type" value="Genomic_DNA"/>
</dbReference>
<reference evidence="2 3" key="1">
    <citation type="submission" date="2020-06" db="EMBL/GenBank/DDBJ databases">
        <title>Genome sequence of 2 isolates from Red Sea Mangroves.</title>
        <authorList>
            <person name="Sefrji F."/>
            <person name="Michoud G."/>
            <person name="Merlino G."/>
            <person name="Daffonchio D."/>
        </authorList>
    </citation>
    <scope>NUCLEOTIDE SEQUENCE [LARGE SCALE GENOMIC DNA]</scope>
    <source>
        <strain evidence="2 3">R1DC25</strain>
    </source>
</reference>
<name>A0A7S8HBR2_9HYPH</name>
<dbReference type="AlphaFoldDB" id="A0A7S8HBR2"/>
<protein>
    <submittedName>
        <fullName evidence="2">DUF3137 domain-containing protein</fullName>
    </submittedName>
</protein>
<sequence length="328" mass="36687">MSVSQDEANPYAQGFDRYYAHEVAPALEKLEDRRRAGAHGVIALCILAALGPLAVFGGEALSSLTGLRADIFQFGGFAVLFGAVVGAVYVYKRVHGAFKDVLVGKTCDFLGLDFQAKDFSFPLDRFRAARIVPDHDKRTLEDRISGEHAGVPFELCEARLKKTRTERDNDGNTQTETVDVFQGLLLIYRFPKRFNGRTVVVPDLTWLGNKLGGMGHEGDRVTLEDVRFERQFEVYSDDQVEARYLLTPRFMERLTELAGQFGNPRGLSLAFDGQDLLIAVRSKEDRFEGGHIFKSFLERERAEELLDELALVFEIVDILNLADRSGAA</sequence>
<evidence type="ECO:0000256" key="1">
    <source>
        <dbReference type="SAM" id="Phobius"/>
    </source>
</evidence>
<dbReference type="KEGG" id="kmn:HW532_09720"/>
<dbReference type="RefSeq" id="WP_213164182.1">
    <property type="nucleotide sequence ID" value="NZ_CP058214.1"/>
</dbReference>
<keyword evidence="3" id="KW-1185">Reference proteome</keyword>
<proteinExistence type="predicted"/>
<organism evidence="2 3">
    <name type="scientific">Kaustia mangrovi</name>
    <dbReference type="NCBI Taxonomy" id="2593653"/>
    <lineage>
        <taxon>Bacteria</taxon>
        <taxon>Pseudomonadati</taxon>
        <taxon>Pseudomonadota</taxon>
        <taxon>Alphaproteobacteria</taxon>
        <taxon>Hyphomicrobiales</taxon>
        <taxon>Parvibaculaceae</taxon>
        <taxon>Kaustia</taxon>
    </lineage>
</organism>
<evidence type="ECO:0000313" key="2">
    <source>
        <dbReference type="EMBL" id="QPC42942.1"/>
    </source>
</evidence>
<evidence type="ECO:0000313" key="3">
    <source>
        <dbReference type="Proteomes" id="UP000593594"/>
    </source>
</evidence>
<feature type="transmembrane region" description="Helical" evidence="1">
    <location>
        <begin position="36"/>
        <end position="56"/>
    </location>
</feature>
<keyword evidence="1" id="KW-1133">Transmembrane helix</keyword>
<gene>
    <name evidence="2" type="ORF">HW532_09720</name>
</gene>
<keyword evidence="1" id="KW-0472">Membrane</keyword>
<feature type="transmembrane region" description="Helical" evidence="1">
    <location>
        <begin position="71"/>
        <end position="91"/>
    </location>
</feature>
<dbReference type="Pfam" id="PF11335">
    <property type="entry name" value="DUF3137"/>
    <property type="match status" value="1"/>
</dbReference>
<dbReference type="Proteomes" id="UP000593594">
    <property type="component" value="Chromosome"/>
</dbReference>